<evidence type="ECO:0000313" key="2">
    <source>
        <dbReference type="EMBL" id="BCB06685.1"/>
    </source>
</evidence>
<evidence type="ECO:0000256" key="1">
    <source>
        <dbReference type="SAM" id="Phobius"/>
    </source>
</evidence>
<proteinExistence type="predicted"/>
<keyword evidence="1" id="KW-0812">Transmembrane</keyword>
<keyword evidence="3" id="KW-1185">Reference proteome</keyword>
<evidence type="ECO:0000313" key="3">
    <source>
        <dbReference type="Proteomes" id="UP000502259"/>
    </source>
</evidence>
<gene>
    <name evidence="2" type="ORF">HHSLTHF2_05750</name>
</gene>
<keyword evidence="1" id="KW-1133">Transmembrane helix</keyword>
<protein>
    <submittedName>
        <fullName evidence="2">Uncharacterized protein</fullName>
    </submittedName>
</protein>
<dbReference type="EMBL" id="AP022843">
    <property type="protein sequence ID" value="BCB06685.1"/>
    <property type="molecule type" value="Genomic_DNA"/>
</dbReference>
<reference evidence="2 3" key="1">
    <citation type="submission" date="2020-03" db="EMBL/GenBank/DDBJ databases">
        <title>Complete Genome Sequence of Halomonas hydrothermalis Strain Slthf2, Halophilic Bacterium Isolated from Deep-Sea Hydrothermal-Vent Environments.</title>
        <authorList>
            <person name="Takeyama N."/>
            <person name="Huang M."/>
            <person name="Sato K."/>
            <person name="Galipon J."/>
            <person name="Arakawa K."/>
        </authorList>
    </citation>
    <scope>NUCLEOTIDE SEQUENCE [LARGE SCALE GENOMIC DNA]</scope>
    <source>
        <strain evidence="2 3">Slthf2</strain>
    </source>
</reference>
<keyword evidence="1" id="KW-0472">Membrane</keyword>
<accession>A0A6F8U1C6</accession>
<sequence length="55" mass="5977">MAVTKNPSYSIAPKRRLNPAGQTLSNWVKRRGGVSLLVTMLILIYVSPPQLAVAV</sequence>
<name>A0A6F8U1C6_9GAMM</name>
<organism evidence="2 3">
    <name type="scientific">Halomonas hydrothermalis</name>
    <dbReference type="NCBI Taxonomy" id="115561"/>
    <lineage>
        <taxon>Bacteria</taxon>
        <taxon>Pseudomonadati</taxon>
        <taxon>Pseudomonadota</taxon>
        <taxon>Gammaproteobacteria</taxon>
        <taxon>Oceanospirillales</taxon>
        <taxon>Halomonadaceae</taxon>
        <taxon>Halomonas</taxon>
    </lineage>
</organism>
<dbReference type="AlphaFoldDB" id="A0A6F8U1C6"/>
<feature type="transmembrane region" description="Helical" evidence="1">
    <location>
        <begin position="34"/>
        <end position="53"/>
    </location>
</feature>
<dbReference type="Proteomes" id="UP000502259">
    <property type="component" value="Chromosome"/>
</dbReference>